<dbReference type="EMBL" id="JARBHB010000010">
    <property type="protein sequence ID" value="KAJ8874126.1"/>
    <property type="molecule type" value="Genomic_DNA"/>
</dbReference>
<reference evidence="2 3" key="1">
    <citation type="submission" date="2023-02" db="EMBL/GenBank/DDBJ databases">
        <title>LHISI_Scaffold_Assembly.</title>
        <authorList>
            <person name="Stuart O.P."/>
            <person name="Cleave R."/>
            <person name="Magrath M.J.L."/>
            <person name="Mikheyev A.S."/>
        </authorList>
    </citation>
    <scope>NUCLEOTIDE SEQUENCE [LARGE SCALE GENOMIC DNA]</scope>
    <source>
        <strain evidence="2">Daus_M_001</strain>
        <tissue evidence="2">Leg muscle</tissue>
    </source>
</reference>
<proteinExistence type="predicted"/>
<organism evidence="2 3">
    <name type="scientific">Dryococelus australis</name>
    <dbReference type="NCBI Taxonomy" id="614101"/>
    <lineage>
        <taxon>Eukaryota</taxon>
        <taxon>Metazoa</taxon>
        <taxon>Ecdysozoa</taxon>
        <taxon>Arthropoda</taxon>
        <taxon>Hexapoda</taxon>
        <taxon>Insecta</taxon>
        <taxon>Pterygota</taxon>
        <taxon>Neoptera</taxon>
        <taxon>Polyneoptera</taxon>
        <taxon>Phasmatodea</taxon>
        <taxon>Verophasmatodea</taxon>
        <taxon>Anareolatae</taxon>
        <taxon>Phasmatidae</taxon>
        <taxon>Eurycanthinae</taxon>
        <taxon>Dryococelus</taxon>
    </lineage>
</organism>
<evidence type="ECO:0000313" key="2">
    <source>
        <dbReference type="EMBL" id="KAJ8874126.1"/>
    </source>
</evidence>
<sequence length="292" mass="32167">MGRCSHDPHSDATTGWDGTEPAHWLSPPLPGELAETLGVVMLREVSAVVCVCAKKVAASGMRADFLAKLQEEAYKDTTRNDKMTVPACVNVQDVWIYICRKKFNYDSPSRYSLLEVLERAFSVELRTGFNPRLGHRILQVGIVPDDTIGRGFSRGSPVSPAPSSRRRSIFTSIILIGSEDLDVKSRPDLFTLEPASSARAMAPVRREVLPGVQRASNTPISAGVRIEVDYDDVSFEQSDEPHDVLPSFLSALEAEKRGSDMDNSATSIKRTIATKLNTPNWRAVFSPLYVCL</sequence>
<comment type="caution">
    <text evidence="2">The sequence shown here is derived from an EMBL/GenBank/DDBJ whole genome shotgun (WGS) entry which is preliminary data.</text>
</comment>
<feature type="compositionally biased region" description="Basic and acidic residues" evidence="1">
    <location>
        <begin position="1"/>
        <end position="10"/>
    </location>
</feature>
<name>A0ABQ9GQ08_9NEOP</name>
<evidence type="ECO:0000313" key="3">
    <source>
        <dbReference type="Proteomes" id="UP001159363"/>
    </source>
</evidence>
<keyword evidence="3" id="KW-1185">Reference proteome</keyword>
<gene>
    <name evidence="2" type="ORF">PR048_024968</name>
</gene>
<dbReference type="Proteomes" id="UP001159363">
    <property type="component" value="Chromosome 9"/>
</dbReference>
<accession>A0ABQ9GQ08</accession>
<evidence type="ECO:0000256" key="1">
    <source>
        <dbReference type="SAM" id="MobiDB-lite"/>
    </source>
</evidence>
<protein>
    <submittedName>
        <fullName evidence="2">Uncharacterized protein</fullName>
    </submittedName>
</protein>
<feature type="region of interest" description="Disordered" evidence="1">
    <location>
        <begin position="1"/>
        <end position="21"/>
    </location>
</feature>